<dbReference type="Proteomes" id="UP000282529">
    <property type="component" value="Unassembled WGS sequence"/>
</dbReference>
<evidence type="ECO:0000256" key="4">
    <source>
        <dbReference type="ARBA" id="ARBA00022989"/>
    </source>
</evidence>
<evidence type="ECO:0000313" key="9">
    <source>
        <dbReference type="Proteomes" id="UP000282529"/>
    </source>
</evidence>
<evidence type="ECO:0000256" key="6">
    <source>
        <dbReference type="SAM" id="Phobius"/>
    </source>
</evidence>
<dbReference type="FunFam" id="1.20.1250.20:FF:000018">
    <property type="entry name" value="MFS transporter permease"/>
    <property type="match status" value="1"/>
</dbReference>
<dbReference type="InterPro" id="IPR020846">
    <property type="entry name" value="MFS_dom"/>
</dbReference>
<feature type="transmembrane region" description="Helical" evidence="6">
    <location>
        <begin position="21"/>
        <end position="41"/>
    </location>
</feature>
<feature type="transmembrane region" description="Helical" evidence="6">
    <location>
        <begin position="402"/>
        <end position="421"/>
    </location>
</feature>
<keyword evidence="4 6" id="KW-1133">Transmembrane helix</keyword>
<feature type="transmembrane region" description="Helical" evidence="6">
    <location>
        <begin position="369"/>
        <end position="390"/>
    </location>
</feature>
<gene>
    <name evidence="8" type="ORF">EH198_12905</name>
</gene>
<keyword evidence="3 6" id="KW-0812">Transmembrane</keyword>
<dbReference type="OrthoDB" id="9773404at2"/>
<name>A0A3N9P7E1_9BACL</name>
<accession>A0A3N9P7E1</accession>
<reference evidence="8 9" key="1">
    <citation type="submission" date="2018-11" db="EMBL/GenBank/DDBJ databases">
        <title>Genome sequence of strain 7197.</title>
        <authorList>
            <person name="Gao J."/>
            <person name="Sun J."/>
        </authorList>
    </citation>
    <scope>NUCLEOTIDE SEQUENCE [LARGE SCALE GENOMIC DNA]</scope>
    <source>
        <strain evidence="8 9">7197</strain>
    </source>
</reference>
<evidence type="ECO:0000256" key="3">
    <source>
        <dbReference type="ARBA" id="ARBA00022692"/>
    </source>
</evidence>
<dbReference type="CDD" id="cd17319">
    <property type="entry name" value="MFS_ExuT_GudP_like"/>
    <property type="match status" value="1"/>
</dbReference>
<dbReference type="Pfam" id="PF07690">
    <property type="entry name" value="MFS_1"/>
    <property type="match status" value="1"/>
</dbReference>
<dbReference type="PROSITE" id="PS50850">
    <property type="entry name" value="MFS"/>
    <property type="match status" value="1"/>
</dbReference>
<feature type="transmembrane region" description="Helical" evidence="6">
    <location>
        <begin position="282"/>
        <end position="302"/>
    </location>
</feature>
<feature type="transmembrane region" description="Helical" evidence="6">
    <location>
        <begin position="47"/>
        <end position="73"/>
    </location>
</feature>
<dbReference type="InterPro" id="IPR036259">
    <property type="entry name" value="MFS_trans_sf"/>
</dbReference>
<dbReference type="GO" id="GO:0005886">
    <property type="term" value="C:plasma membrane"/>
    <property type="evidence" value="ECO:0007669"/>
    <property type="project" value="UniProtKB-SubCell"/>
</dbReference>
<dbReference type="InterPro" id="IPR011701">
    <property type="entry name" value="MFS"/>
</dbReference>
<feature type="transmembrane region" description="Helical" evidence="6">
    <location>
        <begin position="314"/>
        <end position="331"/>
    </location>
</feature>
<organism evidence="8 9">
    <name type="scientific">Paenibacillus rhizophilus</name>
    <dbReference type="NCBI Taxonomy" id="1850366"/>
    <lineage>
        <taxon>Bacteria</taxon>
        <taxon>Bacillati</taxon>
        <taxon>Bacillota</taxon>
        <taxon>Bacilli</taxon>
        <taxon>Bacillales</taxon>
        <taxon>Paenibacillaceae</taxon>
        <taxon>Paenibacillus</taxon>
    </lineage>
</organism>
<feature type="transmembrane region" description="Helical" evidence="6">
    <location>
        <begin position="143"/>
        <end position="165"/>
    </location>
</feature>
<feature type="transmembrane region" description="Helical" evidence="6">
    <location>
        <begin position="245"/>
        <end position="262"/>
    </location>
</feature>
<proteinExistence type="predicted"/>
<evidence type="ECO:0000256" key="2">
    <source>
        <dbReference type="ARBA" id="ARBA00022448"/>
    </source>
</evidence>
<dbReference type="PANTHER" id="PTHR43791:SF100">
    <property type="entry name" value="SUGAR TRANSPORTER"/>
    <property type="match status" value="1"/>
</dbReference>
<keyword evidence="9" id="KW-1185">Reference proteome</keyword>
<dbReference type="RefSeq" id="WP_124695947.1">
    <property type="nucleotide sequence ID" value="NZ_JBHUFE010000031.1"/>
</dbReference>
<sequence>MSISSVEKSATKKITLHIVPYLFIAYLVSFLDRVSITYSSLGGMDKALGITSSAFGLISGIFFIGYFVCTVPSNIMLNRYGARKWIARILVAWGIVTVITAWSNSVSHLYILRFLLGVAEAGFFPGVILYITFWFRSKERAKVVALFMTAPPLANALGAPLSIWVVQNIHWAGMPGWRWLFIFAGIPAVVLGIITFFYLSDKPDQAKWLSSEEKEWLSNELKKESINKRETKALSFKEVSKDKKVWKFAFTNLTYVIGLYGISFWMPRIIKSLSGVLTDTQVGYITMAPYICGAIAMVLMGVHSDRTRERKYHAAFAPLLGAFGLIGALIAPSPLVAVLMICVTTAGLYSFSGPYWAFTSATLTAEAAVVGIGIINSLGNFGGFIGPYVIGILNDVTGTVSFGIAFLALMLILTCIQVLAVKSGKNRTIVENQEPRNAV</sequence>
<dbReference type="SUPFAM" id="SSF103473">
    <property type="entry name" value="MFS general substrate transporter"/>
    <property type="match status" value="1"/>
</dbReference>
<evidence type="ECO:0000259" key="7">
    <source>
        <dbReference type="PROSITE" id="PS50850"/>
    </source>
</evidence>
<dbReference type="Gene3D" id="1.20.1250.20">
    <property type="entry name" value="MFS general substrate transporter like domains"/>
    <property type="match status" value="2"/>
</dbReference>
<feature type="transmembrane region" description="Helical" evidence="6">
    <location>
        <begin position="337"/>
        <end position="357"/>
    </location>
</feature>
<dbReference type="EMBL" id="RQPI01000006">
    <property type="protein sequence ID" value="RQW11217.1"/>
    <property type="molecule type" value="Genomic_DNA"/>
</dbReference>
<feature type="transmembrane region" description="Helical" evidence="6">
    <location>
        <begin position="110"/>
        <end position="131"/>
    </location>
</feature>
<evidence type="ECO:0000256" key="5">
    <source>
        <dbReference type="ARBA" id="ARBA00023136"/>
    </source>
</evidence>
<keyword evidence="2" id="KW-0813">Transport</keyword>
<feature type="transmembrane region" description="Helical" evidence="6">
    <location>
        <begin position="177"/>
        <end position="199"/>
    </location>
</feature>
<keyword evidence="5 6" id="KW-0472">Membrane</keyword>
<feature type="transmembrane region" description="Helical" evidence="6">
    <location>
        <begin position="85"/>
        <end position="104"/>
    </location>
</feature>
<evidence type="ECO:0000256" key="1">
    <source>
        <dbReference type="ARBA" id="ARBA00004651"/>
    </source>
</evidence>
<protein>
    <submittedName>
        <fullName evidence="8">MFS transporter</fullName>
    </submittedName>
</protein>
<feature type="domain" description="Major facilitator superfamily (MFS) profile" evidence="7">
    <location>
        <begin position="18"/>
        <end position="428"/>
    </location>
</feature>
<dbReference type="AlphaFoldDB" id="A0A3N9P7E1"/>
<evidence type="ECO:0000313" key="8">
    <source>
        <dbReference type="EMBL" id="RQW11217.1"/>
    </source>
</evidence>
<dbReference type="PANTHER" id="PTHR43791">
    <property type="entry name" value="PERMEASE-RELATED"/>
    <property type="match status" value="1"/>
</dbReference>
<comment type="caution">
    <text evidence="8">The sequence shown here is derived from an EMBL/GenBank/DDBJ whole genome shotgun (WGS) entry which is preliminary data.</text>
</comment>
<dbReference type="GO" id="GO:0022857">
    <property type="term" value="F:transmembrane transporter activity"/>
    <property type="evidence" value="ECO:0007669"/>
    <property type="project" value="InterPro"/>
</dbReference>
<comment type="subcellular location">
    <subcellularLocation>
        <location evidence="1">Cell membrane</location>
        <topology evidence="1">Multi-pass membrane protein</topology>
    </subcellularLocation>
</comment>